<organism evidence="3">
    <name type="scientific">Lynceus sp. MCZ IZ 141354</name>
    <dbReference type="NCBI Taxonomy" id="1930659"/>
    <lineage>
        <taxon>Eukaryota</taxon>
        <taxon>Metazoa</taxon>
        <taxon>Ecdysozoa</taxon>
        <taxon>Arthropoda</taxon>
        <taxon>Crustacea</taxon>
        <taxon>Branchiopoda</taxon>
        <taxon>Diplostraca</taxon>
        <taxon>Laevicaudata</taxon>
        <taxon>Lynceidae</taxon>
        <taxon>Lynceus</taxon>
    </lineage>
</organism>
<sequence>MAAFIICQSTSGMPIFVKRKGEITLLPFPITASMFGVETFCTANNATLISTCSSNSTVIWKRYQELVFILGSSGQSMEAKNMNRLLGQIYQALIICLGEERVHDPSINVLKKECKVALPLIGGLLEMLHKPTSMTLLHQPLSKLESPVGNKDILDNLYAFVQSLGTVFGCVKQRGKIIAATKEWYSLSTEELALLDILLDQCSAEAADIPVFLPVKSPKVPYRLIKLQLSQSVEISCLVGPSPHLHEFESEVVKHFKALMPFINPSKEETSRKVDSSILGYVILNSSTFVSASYINSKKNMSFARRQEIIDWFIGWIEDTYEEKPAELIMNFEYYNCHFLYQNSWSCYFIYPREMHNSYIRACSMKCFNHVIEELSFVIT</sequence>
<gene>
    <name evidence="3" type="primary">EOG090X07E6</name>
</gene>
<protein>
    <submittedName>
        <fullName evidence="3">EOG090X07E6</fullName>
    </submittedName>
</protein>
<dbReference type="Pfam" id="PF19037">
    <property type="entry name" value="Fuz_longin_2"/>
    <property type="match status" value="1"/>
</dbReference>
<evidence type="ECO:0000313" key="3">
    <source>
        <dbReference type="EMBL" id="CAG4645570.1"/>
    </source>
</evidence>
<feature type="domain" description="FUZ/MON1/HPS1 first Longin" evidence="1">
    <location>
        <begin position="5"/>
        <end position="106"/>
    </location>
</feature>
<dbReference type="EMBL" id="OC988915">
    <property type="protein sequence ID" value="CAG4645570.1"/>
    <property type="molecule type" value="Genomic_DNA"/>
</dbReference>
<dbReference type="InterPro" id="IPR043972">
    <property type="entry name" value="FUZ/MON1/HPS1_longin_1"/>
</dbReference>
<dbReference type="PANTHER" id="PTHR13559">
    <property type="entry name" value="INTRACELLULAR TRAFFIC PROTEIN-RELATED"/>
    <property type="match status" value="1"/>
</dbReference>
<evidence type="ECO:0000259" key="1">
    <source>
        <dbReference type="Pfam" id="PF19036"/>
    </source>
</evidence>
<dbReference type="GO" id="GO:1905515">
    <property type="term" value="P:non-motile cilium assembly"/>
    <property type="evidence" value="ECO:0007669"/>
    <property type="project" value="TreeGrafter"/>
</dbReference>
<dbReference type="AlphaFoldDB" id="A0A9N6WR77"/>
<dbReference type="GO" id="GO:0016192">
    <property type="term" value="P:vesicle-mediated transport"/>
    <property type="evidence" value="ECO:0007669"/>
    <property type="project" value="InterPro"/>
</dbReference>
<name>A0A9N6WR77_9CRUS</name>
<feature type="domain" description="FUZ/MON1/HPS1 second Longin" evidence="2">
    <location>
        <begin position="165"/>
        <end position="254"/>
    </location>
</feature>
<dbReference type="InterPro" id="IPR026069">
    <property type="entry name" value="Fuzzy"/>
</dbReference>
<proteinExistence type="predicted"/>
<dbReference type="PANTHER" id="PTHR13559:SF1">
    <property type="entry name" value="PROTEIN FUZZY HOMOLOG"/>
    <property type="match status" value="1"/>
</dbReference>
<reference evidence="3" key="1">
    <citation type="submission" date="2021-04" db="EMBL/GenBank/DDBJ databases">
        <authorList>
            <person name="Cornetti L."/>
        </authorList>
    </citation>
    <scope>NUCLEOTIDE SEQUENCE</scope>
</reference>
<dbReference type="Pfam" id="PF19036">
    <property type="entry name" value="Fuz_longin_1"/>
    <property type="match status" value="1"/>
</dbReference>
<accession>A0A9N6WR77</accession>
<evidence type="ECO:0000259" key="2">
    <source>
        <dbReference type="Pfam" id="PF19037"/>
    </source>
</evidence>
<dbReference type="InterPro" id="IPR043971">
    <property type="entry name" value="FUZ/MON1/HPS1_longin_2"/>
</dbReference>